<dbReference type="SMART" id="SM00342">
    <property type="entry name" value="HTH_ARAC"/>
    <property type="match status" value="1"/>
</dbReference>
<dbReference type="InterPro" id="IPR018060">
    <property type="entry name" value="HTH_AraC"/>
</dbReference>
<dbReference type="InterPro" id="IPR014710">
    <property type="entry name" value="RmlC-like_jellyroll"/>
</dbReference>
<dbReference type="InterPro" id="IPR037923">
    <property type="entry name" value="HTH-like"/>
</dbReference>
<keyword evidence="6" id="KW-1185">Reference proteome</keyword>
<dbReference type="PROSITE" id="PS00041">
    <property type="entry name" value="HTH_ARAC_FAMILY_1"/>
    <property type="match status" value="1"/>
</dbReference>
<dbReference type="EMBL" id="CP009285">
    <property type="protein sequence ID" value="AIQ57016.1"/>
    <property type="molecule type" value="Genomic_DNA"/>
</dbReference>
<dbReference type="InterPro" id="IPR009057">
    <property type="entry name" value="Homeodomain-like_sf"/>
</dbReference>
<evidence type="ECO:0000256" key="1">
    <source>
        <dbReference type="ARBA" id="ARBA00023015"/>
    </source>
</evidence>
<dbReference type="Gene3D" id="1.10.10.60">
    <property type="entry name" value="Homeodomain-like"/>
    <property type="match status" value="2"/>
</dbReference>
<proteinExistence type="predicted"/>
<dbReference type="AlphaFoldDB" id="A0A089L6C2"/>
<organism evidence="5 6">
    <name type="scientific">Paenibacillus borealis</name>
    <dbReference type="NCBI Taxonomy" id="160799"/>
    <lineage>
        <taxon>Bacteria</taxon>
        <taxon>Bacillati</taxon>
        <taxon>Bacillota</taxon>
        <taxon>Bacilli</taxon>
        <taxon>Bacillales</taxon>
        <taxon>Paenibacillaceae</taxon>
        <taxon>Paenibacillus</taxon>
    </lineage>
</organism>
<dbReference type="SUPFAM" id="SSF46689">
    <property type="entry name" value="Homeodomain-like"/>
    <property type="match status" value="2"/>
</dbReference>
<dbReference type="KEGG" id="pbd:PBOR_08800"/>
<dbReference type="RefSeq" id="WP_042211275.1">
    <property type="nucleotide sequence ID" value="NZ_CP009285.1"/>
</dbReference>
<dbReference type="PROSITE" id="PS01124">
    <property type="entry name" value="HTH_ARAC_FAMILY_2"/>
    <property type="match status" value="1"/>
</dbReference>
<evidence type="ECO:0000256" key="2">
    <source>
        <dbReference type="ARBA" id="ARBA00023125"/>
    </source>
</evidence>
<evidence type="ECO:0000313" key="5">
    <source>
        <dbReference type="EMBL" id="AIQ57016.1"/>
    </source>
</evidence>
<dbReference type="Pfam" id="PF02311">
    <property type="entry name" value="AraC_binding"/>
    <property type="match status" value="1"/>
</dbReference>
<dbReference type="GO" id="GO:0043565">
    <property type="term" value="F:sequence-specific DNA binding"/>
    <property type="evidence" value="ECO:0007669"/>
    <property type="project" value="InterPro"/>
</dbReference>
<evidence type="ECO:0000259" key="4">
    <source>
        <dbReference type="PROSITE" id="PS01124"/>
    </source>
</evidence>
<sequence>MSVQSLPGMLRFGSDDDPFKVEFDRRIGYYSMSNNHYHVQHELFYLFSGERKYFVKDSIYHIQAGDLVIVNSNALHKTSELDKPNYERIVVYYDPSFFDGFTAEEKQLLQTPFIHNHPLIRFNLQERLHVEGLMFSLMNEIIEQPPGYTLHIRNMAVELLLYTARSILRRGSQAADEPSPVQDKITDIVRHINQRYGETLQLEAIARRFYISKSHLSRVFKHITGFGFAEYVNITRVREAERLLRDTDLSVTAVSEACGFESLTHFGKVFKTISGLPPRDYRKLQR</sequence>
<keyword evidence="3" id="KW-0804">Transcription</keyword>
<dbReference type="InterPro" id="IPR003313">
    <property type="entry name" value="AraC-bd"/>
</dbReference>
<evidence type="ECO:0000256" key="3">
    <source>
        <dbReference type="ARBA" id="ARBA00023163"/>
    </source>
</evidence>
<gene>
    <name evidence="5" type="ORF">PBOR_08800</name>
</gene>
<dbReference type="PANTHER" id="PTHR43280:SF2">
    <property type="entry name" value="HTH-TYPE TRANSCRIPTIONAL REGULATOR EXSA"/>
    <property type="match status" value="1"/>
</dbReference>
<dbReference type="OrthoDB" id="506156at2"/>
<dbReference type="SUPFAM" id="SSF51215">
    <property type="entry name" value="Regulatory protein AraC"/>
    <property type="match status" value="1"/>
</dbReference>
<keyword evidence="2" id="KW-0238">DNA-binding</keyword>
<protein>
    <submittedName>
        <fullName evidence="5">AraC family transcriptional regulator</fullName>
    </submittedName>
</protein>
<keyword evidence="1" id="KW-0805">Transcription regulation</keyword>
<dbReference type="GO" id="GO:0003700">
    <property type="term" value="F:DNA-binding transcription factor activity"/>
    <property type="evidence" value="ECO:0007669"/>
    <property type="project" value="InterPro"/>
</dbReference>
<evidence type="ECO:0000313" key="6">
    <source>
        <dbReference type="Proteomes" id="UP000029518"/>
    </source>
</evidence>
<dbReference type="InterPro" id="IPR018062">
    <property type="entry name" value="HTH_AraC-typ_CS"/>
</dbReference>
<name>A0A089L6C2_PAEBO</name>
<dbReference type="Pfam" id="PF12833">
    <property type="entry name" value="HTH_18"/>
    <property type="match status" value="1"/>
</dbReference>
<reference evidence="5" key="1">
    <citation type="submission" date="2014-08" db="EMBL/GenBank/DDBJ databases">
        <title>Comparative genomics of the Paenibacillus odorifer group.</title>
        <authorList>
            <person name="den Bakker H.C."/>
            <person name="Tsai Y.-C.Y.-C."/>
            <person name="Martin N."/>
            <person name="Korlach J."/>
            <person name="Wiedmann M."/>
        </authorList>
    </citation>
    <scope>NUCLEOTIDE SEQUENCE [LARGE SCALE GENOMIC DNA]</scope>
    <source>
        <strain evidence="5">DSM 13188</strain>
    </source>
</reference>
<dbReference type="HOGENOM" id="CLU_000445_88_3_9"/>
<dbReference type="Proteomes" id="UP000029518">
    <property type="component" value="Chromosome"/>
</dbReference>
<feature type="domain" description="HTH araC/xylS-type" evidence="4">
    <location>
        <begin position="186"/>
        <end position="284"/>
    </location>
</feature>
<dbReference type="PANTHER" id="PTHR43280">
    <property type="entry name" value="ARAC-FAMILY TRANSCRIPTIONAL REGULATOR"/>
    <property type="match status" value="1"/>
</dbReference>
<accession>A0A089L6C2</accession>
<dbReference type="Gene3D" id="2.60.120.10">
    <property type="entry name" value="Jelly Rolls"/>
    <property type="match status" value="1"/>
</dbReference>